<accession>A0A0F9L9I8</accession>
<name>A0A0F9L9I8_9ZZZZ</name>
<dbReference type="SUPFAM" id="SSF47598">
    <property type="entry name" value="Ribbon-helix-helix"/>
    <property type="match status" value="1"/>
</dbReference>
<dbReference type="Pfam" id="PF12651">
    <property type="entry name" value="RHH_3"/>
    <property type="match status" value="1"/>
</dbReference>
<comment type="caution">
    <text evidence="2">The sequence shown here is derived from an EMBL/GenBank/DDBJ whole genome shotgun (WGS) entry which is preliminary data.</text>
</comment>
<dbReference type="InterPro" id="IPR010985">
    <property type="entry name" value="Ribbon_hlx_hlx"/>
</dbReference>
<proteinExistence type="predicted"/>
<feature type="domain" description="Predicted DNA-binding protein ribbon-helix-helix" evidence="1">
    <location>
        <begin position="10"/>
        <end position="46"/>
    </location>
</feature>
<evidence type="ECO:0000313" key="2">
    <source>
        <dbReference type="EMBL" id="KKM84036.1"/>
    </source>
</evidence>
<dbReference type="AlphaFoldDB" id="A0A0F9L9I8"/>
<dbReference type="EMBL" id="LAZR01007625">
    <property type="protein sequence ID" value="KKM84036.1"/>
    <property type="molecule type" value="Genomic_DNA"/>
</dbReference>
<sequence length="50" mass="5833">MPRKSMDGVRIHLILTKPQYARMQKLSEKTGLPMSELMRRAVDTYLGKKK</sequence>
<evidence type="ECO:0000259" key="1">
    <source>
        <dbReference type="Pfam" id="PF12651"/>
    </source>
</evidence>
<dbReference type="GO" id="GO:0006355">
    <property type="term" value="P:regulation of DNA-templated transcription"/>
    <property type="evidence" value="ECO:0007669"/>
    <property type="project" value="InterPro"/>
</dbReference>
<protein>
    <recommendedName>
        <fullName evidence="1">Predicted DNA-binding protein ribbon-helix-helix domain-containing protein</fullName>
    </recommendedName>
</protein>
<dbReference type="InterPro" id="IPR038733">
    <property type="entry name" value="Predicted_DNA_bind_prot_RHH"/>
</dbReference>
<reference evidence="2" key="1">
    <citation type="journal article" date="2015" name="Nature">
        <title>Complex archaea that bridge the gap between prokaryotes and eukaryotes.</title>
        <authorList>
            <person name="Spang A."/>
            <person name="Saw J.H."/>
            <person name="Jorgensen S.L."/>
            <person name="Zaremba-Niedzwiedzka K."/>
            <person name="Martijn J."/>
            <person name="Lind A.E."/>
            <person name="van Eijk R."/>
            <person name="Schleper C."/>
            <person name="Guy L."/>
            <person name="Ettema T.J."/>
        </authorList>
    </citation>
    <scope>NUCLEOTIDE SEQUENCE</scope>
</reference>
<organism evidence="2">
    <name type="scientific">marine sediment metagenome</name>
    <dbReference type="NCBI Taxonomy" id="412755"/>
    <lineage>
        <taxon>unclassified sequences</taxon>
        <taxon>metagenomes</taxon>
        <taxon>ecological metagenomes</taxon>
    </lineage>
</organism>
<gene>
    <name evidence="2" type="ORF">LCGC14_1303290</name>
</gene>